<protein>
    <recommendedName>
        <fullName evidence="4">Secreted protein</fullName>
    </recommendedName>
</protein>
<feature type="chain" id="PRO_5046241813" description="Secreted protein" evidence="1">
    <location>
        <begin position="31"/>
        <end position="360"/>
    </location>
</feature>
<dbReference type="RefSeq" id="WP_386345590.1">
    <property type="nucleotide sequence ID" value="NZ_JBHSFG010000047.1"/>
</dbReference>
<comment type="caution">
    <text evidence="2">The sequence shown here is derived from an EMBL/GenBank/DDBJ whole genome shotgun (WGS) entry which is preliminary data.</text>
</comment>
<keyword evidence="3" id="KW-1185">Reference proteome</keyword>
<dbReference type="EMBL" id="JBHSFG010000047">
    <property type="protein sequence ID" value="MFC4467957.1"/>
    <property type="molecule type" value="Genomic_DNA"/>
</dbReference>
<sequence length="360" mass="38695">MNGLRAVIVCLVITCAAVLSPAAVVPPAAAATPAAAGTPNWSALPVPAAASPVTVSDLAARGPGEAWATGYEHAADGVRPMLYRWDGKAWSRDTTFPGAGELGWLGKVQFVGEEVWIFHNRAGVGEILRRSAGGWSAVPLPTLRIYQDFTAVPGAAWVVGEDDTGLKVLHYDGSSWTTQSTPDDVLYLMGITARTATDAWAWADTSTGTTILRWDGTVWRDAKVSLPPNSNVHTILLERPGQVTIGGSQYTDGVARTYLMTWNGRAWRTTYPPLGDTYTEAMVRGPDGALWLPVRSDRAFQSKYARVNGPHTTFSYGPERTNAIDVKPRAMAKAGFSLLSFRTVEIYGSKPNLMSERLGG</sequence>
<organism evidence="2 3">
    <name type="scientific">Streptomyces xiangluensis</name>
    <dbReference type="NCBI Taxonomy" id="2665720"/>
    <lineage>
        <taxon>Bacteria</taxon>
        <taxon>Bacillati</taxon>
        <taxon>Actinomycetota</taxon>
        <taxon>Actinomycetes</taxon>
        <taxon>Kitasatosporales</taxon>
        <taxon>Streptomycetaceae</taxon>
        <taxon>Streptomyces</taxon>
    </lineage>
</organism>
<reference evidence="3" key="1">
    <citation type="journal article" date="2019" name="Int. J. Syst. Evol. Microbiol.">
        <title>The Global Catalogue of Microorganisms (GCM) 10K type strain sequencing project: providing services to taxonomists for standard genome sequencing and annotation.</title>
        <authorList>
            <consortium name="The Broad Institute Genomics Platform"/>
            <consortium name="The Broad Institute Genome Sequencing Center for Infectious Disease"/>
            <person name="Wu L."/>
            <person name="Ma J."/>
        </authorList>
    </citation>
    <scope>NUCLEOTIDE SEQUENCE [LARGE SCALE GENOMIC DNA]</scope>
    <source>
        <strain evidence="3">DT43</strain>
    </source>
</reference>
<evidence type="ECO:0008006" key="4">
    <source>
        <dbReference type="Google" id="ProtNLM"/>
    </source>
</evidence>
<feature type="signal peptide" evidence="1">
    <location>
        <begin position="1"/>
        <end position="30"/>
    </location>
</feature>
<evidence type="ECO:0000256" key="1">
    <source>
        <dbReference type="SAM" id="SignalP"/>
    </source>
</evidence>
<evidence type="ECO:0000313" key="3">
    <source>
        <dbReference type="Proteomes" id="UP001596012"/>
    </source>
</evidence>
<name>A0ABV8YTP8_9ACTN</name>
<proteinExistence type="predicted"/>
<evidence type="ECO:0000313" key="2">
    <source>
        <dbReference type="EMBL" id="MFC4467957.1"/>
    </source>
</evidence>
<accession>A0ABV8YTP8</accession>
<gene>
    <name evidence="2" type="ORF">ACFPH6_26070</name>
</gene>
<keyword evidence="1" id="KW-0732">Signal</keyword>
<dbReference type="Proteomes" id="UP001596012">
    <property type="component" value="Unassembled WGS sequence"/>
</dbReference>